<keyword evidence="5" id="KW-0677">Repeat</keyword>
<dbReference type="KEGG" id="pmf:P9303_05521"/>
<dbReference type="Proteomes" id="UP000002274">
    <property type="component" value="Chromosome"/>
</dbReference>
<dbReference type="PANTHER" id="PTHR43480">
    <property type="entry name" value="ACYL-[ACYL-CARRIER-PROTEIN]--UDP-N-ACETYLGLUCOSAMINE O-ACYLTRANSFERASE"/>
    <property type="match status" value="1"/>
</dbReference>
<dbReference type="PROSITE" id="PS00101">
    <property type="entry name" value="HEXAPEP_TRANSFERASES"/>
    <property type="match status" value="2"/>
</dbReference>
<dbReference type="NCBIfam" id="NF003657">
    <property type="entry name" value="PRK05289.1"/>
    <property type="match status" value="1"/>
</dbReference>
<dbReference type="InterPro" id="IPR018357">
    <property type="entry name" value="Hexapep_transf_CS"/>
</dbReference>
<evidence type="ECO:0000256" key="4">
    <source>
        <dbReference type="ARBA" id="ARBA00022679"/>
    </source>
</evidence>
<dbReference type="HOGENOM" id="CLU_061249_0_0_3"/>
<dbReference type="CDD" id="cd03351">
    <property type="entry name" value="LbH_UDP-GlcNAc_AT"/>
    <property type="match status" value="1"/>
</dbReference>
<dbReference type="STRING" id="59922.P9303_05521"/>
<dbReference type="Gene3D" id="1.20.1180.10">
    <property type="entry name" value="Udp N-acetylglucosamine O-acyltransferase, C-terminal domain"/>
    <property type="match status" value="1"/>
</dbReference>
<dbReference type="GO" id="GO:0008780">
    <property type="term" value="F:acyl-[acyl-carrier-protein]-UDP-N-acetylglucosamine O-acyltransferase activity"/>
    <property type="evidence" value="ECO:0007669"/>
    <property type="project" value="UniProtKB-EC"/>
</dbReference>
<feature type="domain" description="UDP N-acetylglucosamine O-acyltransferase C-terminal" evidence="8">
    <location>
        <begin position="189"/>
        <end position="267"/>
    </location>
</feature>
<keyword evidence="7 9" id="KW-0012">Acyltransferase</keyword>
<evidence type="ECO:0000313" key="10">
    <source>
        <dbReference type="Proteomes" id="UP000002274"/>
    </source>
</evidence>
<dbReference type="GO" id="GO:0043886">
    <property type="term" value="F:structural constituent of carboxysome shell"/>
    <property type="evidence" value="ECO:0007669"/>
    <property type="project" value="UniProtKB-ARBA"/>
</dbReference>
<accession>A2C744</accession>
<dbReference type="GO" id="GO:0031470">
    <property type="term" value="C:carboxysome"/>
    <property type="evidence" value="ECO:0007669"/>
    <property type="project" value="UniProtKB-ARBA"/>
</dbReference>
<dbReference type="InterPro" id="IPR029098">
    <property type="entry name" value="Acetyltransf_C"/>
</dbReference>
<dbReference type="InterPro" id="IPR037157">
    <property type="entry name" value="Acetyltransf_C_sf"/>
</dbReference>
<evidence type="ECO:0000256" key="7">
    <source>
        <dbReference type="ARBA" id="ARBA00023315"/>
    </source>
</evidence>
<dbReference type="Pfam" id="PF13720">
    <property type="entry name" value="Acetyltransf_11"/>
    <property type="match status" value="1"/>
</dbReference>
<keyword evidence="1" id="KW-0963">Cytoplasm</keyword>
<dbReference type="PIRSF" id="PIRSF000456">
    <property type="entry name" value="UDP-GlcNAc_acltr"/>
    <property type="match status" value="1"/>
</dbReference>
<dbReference type="PANTHER" id="PTHR43480:SF1">
    <property type="entry name" value="ACYL-[ACYL-CARRIER-PROTEIN]--UDP-N-ACETYLGLUCOSAMINE O-ACYLTRANSFERASE, MITOCHONDRIAL-RELATED"/>
    <property type="match status" value="1"/>
</dbReference>
<dbReference type="GO" id="GO:0009245">
    <property type="term" value="P:lipid A biosynthetic process"/>
    <property type="evidence" value="ECO:0007669"/>
    <property type="project" value="UniProtKB-KW"/>
</dbReference>
<dbReference type="EC" id="2.3.1.129" evidence="9"/>
<organism evidence="9 10">
    <name type="scientific">Prochlorococcus marinus (strain MIT 9303)</name>
    <dbReference type="NCBI Taxonomy" id="59922"/>
    <lineage>
        <taxon>Bacteria</taxon>
        <taxon>Bacillati</taxon>
        <taxon>Cyanobacteriota</taxon>
        <taxon>Cyanophyceae</taxon>
        <taxon>Synechococcales</taxon>
        <taxon>Prochlorococcaceae</taxon>
        <taxon>Prochlorococcus</taxon>
    </lineage>
</organism>
<dbReference type="AlphaFoldDB" id="A2C744"/>
<dbReference type="NCBIfam" id="TIGR01852">
    <property type="entry name" value="lipid_A_lpxA"/>
    <property type="match status" value="1"/>
</dbReference>
<proteinExistence type="predicted"/>
<dbReference type="RefSeq" id="WP_011825226.1">
    <property type="nucleotide sequence ID" value="NC_008820.1"/>
</dbReference>
<protein>
    <submittedName>
        <fullName evidence="9">UDP-N-acetylglucosamine acyltransferase</fullName>
        <ecNumber evidence="9">2.3.1.129</ecNumber>
    </submittedName>
</protein>
<dbReference type="SUPFAM" id="SSF51161">
    <property type="entry name" value="Trimeric LpxA-like enzymes"/>
    <property type="match status" value="1"/>
</dbReference>
<evidence type="ECO:0000259" key="8">
    <source>
        <dbReference type="Pfam" id="PF13720"/>
    </source>
</evidence>
<keyword evidence="3" id="KW-0441">Lipid A biosynthesis</keyword>
<dbReference type="InterPro" id="IPR010137">
    <property type="entry name" value="Lipid_A_LpxA"/>
</dbReference>
<dbReference type="BioCyc" id="PMAR59922:G1G80-508-MONOMER"/>
<dbReference type="EMBL" id="CP000554">
    <property type="protein sequence ID" value="ABM77304.1"/>
    <property type="molecule type" value="Genomic_DNA"/>
</dbReference>
<evidence type="ECO:0000256" key="5">
    <source>
        <dbReference type="ARBA" id="ARBA00022737"/>
    </source>
</evidence>
<evidence type="ECO:0000256" key="2">
    <source>
        <dbReference type="ARBA" id="ARBA00022516"/>
    </source>
</evidence>
<evidence type="ECO:0000256" key="6">
    <source>
        <dbReference type="ARBA" id="ARBA00023098"/>
    </source>
</evidence>
<evidence type="ECO:0000256" key="3">
    <source>
        <dbReference type="ARBA" id="ARBA00022556"/>
    </source>
</evidence>
<reference evidence="9 10" key="1">
    <citation type="journal article" date="2007" name="PLoS Genet.">
        <title>Patterns and implications of gene gain and loss in the evolution of Prochlorococcus.</title>
        <authorList>
            <person name="Kettler G.C."/>
            <person name="Martiny A.C."/>
            <person name="Huang K."/>
            <person name="Zucker J."/>
            <person name="Coleman M.L."/>
            <person name="Rodrigue S."/>
            <person name="Chen F."/>
            <person name="Lapidus A."/>
            <person name="Ferriera S."/>
            <person name="Johnson J."/>
            <person name="Steglich C."/>
            <person name="Church G.M."/>
            <person name="Richardson P."/>
            <person name="Chisholm S.W."/>
        </authorList>
    </citation>
    <scope>NUCLEOTIDE SEQUENCE [LARGE SCALE GENOMIC DNA]</scope>
    <source>
        <strain evidence="9 10">MIT 9303</strain>
    </source>
</reference>
<dbReference type="Gene3D" id="2.160.10.10">
    <property type="entry name" value="Hexapeptide repeat proteins"/>
    <property type="match status" value="1"/>
</dbReference>
<keyword evidence="6" id="KW-0443">Lipid metabolism</keyword>
<name>A2C744_PROM3</name>
<dbReference type="GO" id="GO:0016020">
    <property type="term" value="C:membrane"/>
    <property type="evidence" value="ECO:0007669"/>
    <property type="project" value="GOC"/>
</dbReference>
<sequence>MSEVGKLSAITAEKKAQVHPAAVVDPRAELASGVIVGPGAVIGPDVKIGPDTWIGPHVVLDGRLTLGANNRVFPGACLGLEPQDLKYRGAPTEVVIGDANTIREYVTINRATEEGEQTRIGDHNLLMAYCHLGHNCELGNGIVMSNGIQVAGHVVVEDRAVIGGCLGIHQFVHIGSLAMVGGMTRVDRDVPPYCLAEGHPGRLRGLNRVGLRRSGLKTQEGGELGQLQEIWNLLFRSDHVFVEGLRLARQEQLMPAAAHLCAFLEASIEKGRRGPMPATSLSR</sequence>
<evidence type="ECO:0000256" key="1">
    <source>
        <dbReference type="ARBA" id="ARBA00022490"/>
    </source>
</evidence>
<evidence type="ECO:0000313" key="9">
    <source>
        <dbReference type="EMBL" id="ABM77304.1"/>
    </source>
</evidence>
<dbReference type="InterPro" id="IPR011004">
    <property type="entry name" value="Trimer_LpxA-like_sf"/>
</dbReference>
<gene>
    <name evidence="9" type="primary">lpxA</name>
    <name evidence="9" type="ordered locus">P9303_05521</name>
</gene>
<keyword evidence="4 9" id="KW-0808">Transferase</keyword>
<keyword evidence="2" id="KW-0444">Lipid biosynthesis</keyword>